<proteinExistence type="predicted"/>
<comment type="caution">
    <text evidence="1">The sequence shown here is derived from an EMBL/GenBank/DDBJ whole genome shotgun (WGS) entry which is preliminary data.</text>
</comment>
<evidence type="ECO:0000313" key="2">
    <source>
        <dbReference type="Proteomes" id="UP000019270"/>
    </source>
</evidence>
<evidence type="ECO:0000313" key="1">
    <source>
        <dbReference type="EMBL" id="EWG10348.1"/>
    </source>
</evidence>
<dbReference type="EMBL" id="APVL01000010">
    <property type="protein sequence ID" value="EWG10348.1"/>
    <property type="molecule type" value="Genomic_DNA"/>
</dbReference>
<protein>
    <submittedName>
        <fullName evidence="1">Uncharacterized protein</fullName>
    </submittedName>
</protein>
<name>W7KW11_CYTFI</name>
<reference evidence="1 2" key="2">
    <citation type="journal article" date="2016" name="Sci. Rep.">
        <title>A novel serine protease, Sep1, from Bacillus firmus DS-1 has nematicidal activity and degrades multiple intestinal-associated nematode proteins.</title>
        <authorList>
            <person name="Geng C."/>
            <person name="Nie X."/>
            <person name="Tang Z."/>
            <person name="Zhang Y."/>
            <person name="Lin J."/>
            <person name="Sun M."/>
            <person name="Peng D."/>
        </authorList>
    </citation>
    <scope>NUCLEOTIDE SEQUENCE [LARGE SCALE GENOMIC DNA]</scope>
    <source>
        <strain evidence="1 2">DS1</strain>
    </source>
</reference>
<organism evidence="1 2">
    <name type="scientific">Cytobacillus firmus DS1</name>
    <dbReference type="NCBI Taxonomy" id="1307436"/>
    <lineage>
        <taxon>Bacteria</taxon>
        <taxon>Bacillati</taxon>
        <taxon>Bacillota</taxon>
        <taxon>Bacilli</taxon>
        <taxon>Bacillales</taxon>
        <taxon>Bacillaceae</taxon>
        <taxon>Cytobacillus</taxon>
    </lineage>
</organism>
<gene>
    <name evidence="1" type="ORF">PBF_14634</name>
</gene>
<reference evidence="2" key="1">
    <citation type="submission" date="2013-03" db="EMBL/GenBank/DDBJ databases">
        <title>Draft genome sequence of Bacillus firmus DS1.</title>
        <authorList>
            <person name="Peng D."/>
            <person name="Zhu L."/>
            <person name="Sun M."/>
        </authorList>
    </citation>
    <scope>NUCLEOTIDE SEQUENCE [LARGE SCALE GENOMIC DNA]</scope>
    <source>
        <strain evidence="2">DS1</strain>
    </source>
</reference>
<dbReference type="AlphaFoldDB" id="W7KW11"/>
<sequence>MQSALLALNDQEIKSTDGFIQDDVEKSIEIFCKLGNEGTRHMDELILKLMIEK</sequence>
<dbReference type="Proteomes" id="UP000019270">
    <property type="component" value="Unassembled WGS sequence"/>
</dbReference>
<accession>W7KW11</accession>